<dbReference type="Proteomes" id="UP000006038">
    <property type="component" value="Chromosome 4"/>
</dbReference>
<keyword evidence="2" id="KW-1185">Reference proteome</keyword>
<organism evidence="1">
    <name type="scientific">Oryza brachyantha</name>
    <name type="common">malo sina</name>
    <dbReference type="NCBI Taxonomy" id="4533"/>
    <lineage>
        <taxon>Eukaryota</taxon>
        <taxon>Viridiplantae</taxon>
        <taxon>Streptophyta</taxon>
        <taxon>Embryophyta</taxon>
        <taxon>Tracheophyta</taxon>
        <taxon>Spermatophyta</taxon>
        <taxon>Magnoliopsida</taxon>
        <taxon>Liliopsida</taxon>
        <taxon>Poales</taxon>
        <taxon>Poaceae</taxon>
        <taxon>BOP clade</taxon>
        <taxon>Oryzoideae</taxon>
        <taxon>Oryzeae</taxon>
        <taxon>Oryzinae</taxon>
        <taxon>Oryza</taxon>
    </lineage>
</organism>
<evidence type="ECO:0000313" key="1">
    <source>
        <dbReference type="EnsemblPlants" id="OB04G13310.1"/>
    </source>
</evidence>
<dbReference type="HOGENOM" id="CLU_2761831_0_0_1"/>
<protein>
    <submittedName>
        <fullName evidence="1">Uncharacterized protein</fullName>
    </submittedName>
</protein>
<name>J3LW06_ORYBR</name>
<evidence type="ECO:0000313" key="2">
    <source>
        <dbReference type="Proteomes" id="UP000006038"/>
    </source>
</evidence>
<accession>J3LW06</accession>
<dbReference type="EnsemblPlants" id="OB04G13310.1">
    <property type="protein sequence ID" value="OB04G13310.1"/>
    <property type="gene ID" value="OB04G13310"/>
</dbReference>
<dbReference type="AlphaFoldDB" id="J3LW06"/>
<sequence>MAAATVATTTTRIRYRWYDTVHDATSIRYDTVKVSYMDRKNLSRNKGLPLSKKLTKTCYLNHVAPVSLLP</sequence>
<proteinExistence type="predicted"/>
<reference evidence="1" key="2">
    <citation type="submission" date="2013-04" db="UniProtKB">
        <authorList>
            <consortium name="EnsemblPlants"/>
        </authorList>
    </citation>
    <scope>IDENTIFICATION</scope>
</reference>
<reference evidence="1" key="1">
    <citation type="journal article" date="2013" name="Nat. Commun.">
        <title>Whole-genome sequencing of Oryza brachyantha reveals mechanisms underlying Oryza genome evolution.</title>
        <authorList>
            <person name="Chen J."/>
            <person name="Huang Q."/>
            <person name="Gao D."/>
            <person name="Wang J."/>
            <person name="Lang Y."/>
            <person name="Liu T."/>
            <person name="Li B."/>
            <person name="Bai Z."/>
            <person name="Luis Goicoechea J."/>
            <person name="Liang C."/>
            <person name="Chen C."/>
            <person name="Zhang W."/>
            <person name="Sun S."/>
            <person name="Liao Y."/>
            <person name="Zhang X."/>
            <person name="Yang L."/>
            <person name="Song C."/>
            <person name="Wang M."/>
            <person name="Shi J."/>
            <person name="Liu G."/>
            <person name="Liu J."/>
            <person name="Zhou H."/>
            <person name="Zhou W."/>
            <person name="Yu Q."/>
            <person name="An N."/>
            <person name="Chen Y."/>
            <person name="Cai Q."/>
            <person name="Wang B."/>
            <person name="Liu B."/>
            <person name="Min J."/>
            <person name="Huang Y."/>
            <person name="Wu H."/>
            <person name="Li Z."/>
            <person name="Zhang Y."/>
            <person name="Yin Y."/>
            <person name="Song W."/>
            <person name="Jiang J."/>
            <person name="Jackson S.A."/>
            <person name="Wing R.A."/>
            <person name="Wang J."/>
            <person name="Chen M."/>
        </authorList>
    </citation>
    <scope>NUCLEOTIDE SEQUENCE [LARGE SCALE GENOMIC DNA]</scope>
    <source>
        <strain evidence="1">cv. IRGC 101232</strain>
    </source>
</reference>
<dbReference type="Gramene" id="OB04G13310.1">
    <property type="protein sequence ID" value="OB04G13310.1"/>
    <property type="gene ID" value="OB04G13310"/>
</dbReference>